<feature type="non-terminal residue" evidence="1">
    <location>
        <position position="1"/>
    </location>
</feature>
<protein>
    <submittedName>
        <fullName evidence="1">Uncharacterized protein</fullName>
    </submittedName>
</protein>
<reference evidence="1 2" key="1">
    <citation type="submission" date="2008-07" db="EMBL/GenBank/DDBJ databases">
        <authorList>
            <person name="El-Sayed N."/>
            <person name="Caler E."/>
            <person name="Inman J."/>
            <person name="Amedeo P."/>
            <person name="Hass B."/>
            <person name="Wortman J."/>
        </authorList>
    </citation>
    <scope>NUCLEOTIDE SEQUENCE [LARGE SCALE GENOMIC DNA]</scope>
    <source>
        <strain evidence="2">ATCC 50983 / TXsc</strain>
    </source>
</reference>
<name>C5L649_PERM5</name>
<dbReference type="RefSeq" id="XP_002775978.1">
    <property type="nucleotide sequence ID" value="XM_002775932.1"/>
</dbReference>
<dbReference type="InParanoid" id="C5L649"/>
<dbReference type="GeneID" id="9042992"/>
<dbReference type="AlphaFoldDB" id="C5L649"/>
<dbReference type="EMBL" id="GG679699">
    <property type="protein sequence ID" value="EER07794.1"/>
    <property type="molecule type" value="Genomic_DNA"/>
</dbReference>
<accession>C5L649</accession>
<dbReference type="Proteomes" id="UP000007800">
    <property type="component" value="Unassembled WGS sequence"/>
</dbReference>
<proteinExistence type="predicted"/>
<keyword evidence="2" id="KW-1185">Reference proteome</keyword>
<evidence type="ECO:0000313" key="1">
    <source>
        <dbReference type="EMBL" id="EER07794.1"/>
    </source>
</evidence>
<organism evidence="2">
    <name type="scientific">Perkinsus marinus (strain ATCC 50983 / TXsc)</name>
    <dbReference type="NCBI Taxonomy" id="423536"/>
    <lineage>
        <taxon>Eukaryota</taxon>
        <taxon>Sar</taxon>
        <taxon>Alveolata</taxon>
        <taxon>Perkinsozoa</taxon>
        <taxon>Perkinsea</taxon>
        <taxon>Perkinsida</taxon>
        <taxon>Perkinsidae</taxon>
        <taxon>Perkinsus</taxon>
    </lineage>
</organism>
<gene>
    <name evidence="1" type="ORF">Pmar_PMAR016012</name>
</gene>
<evidence type="ECO:0000313" key="2">
    <source>
        <dbReference type="Proteomes" id="UP000007800"/>
    </source>
</evidence>
<sequence>RRYDSPLTRKIEAINELAMQKEMSMETSGVKPNKKCFKIGDLVRRSNKEVKDNSVYEVMSCGRHSVSIRRQGDVNSLPVKEHVRNLVLAQVENQLGEM</sequence>